<feature type="transmembrane region" description="Helical" evidence="1">
    <location>
        <begin position="96"/>
        <end position="113"/>
    </location>
</feature>
<keyword evidence="1" id="KW-1133">Transmembrane helix</keyword>
<sequence length="208" mass="22962">MGIPLRSPRAAGSGWLLAWLAWGGMLVGYWAPWIDGHSAGLTFSGFDLVPFLVFFQRAGYGPLLRERLWIPLWGLALALALLALAEPGGSLRCGRYLWWVLAGLWPLATWPPYPDLLTPLSIEGRGGFLGGLLTTLLIGSLPLWPISWRRRLALALPWAMLGGVGPELVQVWNLWTHYLGLTPAIGWGLPLYGLGLVLWEAAWWRTSS</sequence>
<proteinExistence type="predicted"/>
<gene>
    <name evidence="2" type="ORF">HRbin22_00617</name>
</gene>
<evidence type="ECO:0000256" key="1">
    <source>
        <dbReference type="SAM" id="Phobius"/>
    </source>
</evidence>
<dbReference type="EMBL" id="BEHY01000008">
    <property type="protein sequence ID" value="GBD08378.1"/>
    <property type="molecule type" value="Genomic_DNA"/>
</dbReference>
<dbReference type="AlphaFoldDB" id="A0A2H5Y4X3"/>
<name>A0A2H5Y4X3_9CHLR</name>
<keyword evidence="1" id="KW-0472">Membrane</keyword>
<accession>A0A2H5Y4X3</accession>
<comment type="caution">
    <text evidence="2">The sequence shown here is derived from an EMBL/GenBank/DDBJ whole genome shotgun (WGS) entry which is preliminary data.</text>
</comment>
<feature type="transmembrane region" description="Helical" evidence="1">
    <location>
        <begin position="184"/>
        <end position="204"/>
    </location>
</feature>
<evidence type="ECO:0000313" key="2">
    <source>
        <dbReference type="EMBL" id="GBD08378.1"/>
    </source>
</evidence>
<reference evidence="3" key="1">
    <citation type="submission" date="2017-09" db="EMBL/GenBank/DDBJ databases">
        <title>Metaegenomics of thermophilic ammonia-oxidizing enrichment culture.</title>
        <authorList>
            <person name="Kato S."/>
            <person name="Suzuki K."/>
        </authorList>
    </citation>
    <scope>NUCLEOTIDE SEQUENCE [LARGE SCALE GENOMIC DNA]</scope>
</reference>
<feature type="transmembrane region" description="Helical" evidence="1">
    <location>
        <begin position="125"/>
        <end position="145"/>
    </location>
</feature>
<evidence type="ECO:0000313" key="3">
    <source>
        <dbReference type="Proteomes" id="UP000236642"/>
    </source>
</evidence>
<feature type="transmembrane region" description="Helical" evidence="1">
    <location>
        <begin position="12"/>
        <end position="31"/>
    </location>
</feature>
<dbReference type="Proteomes" id="UP000236642">
    <property type="component" value="Unassembled WGS sequence"/>
</dbReference>
<protein>
    <submittedName>
        <fullName evidence="2">Uncharacterized protein</fullName>
    </submittedName>
</protein>
<feature type="transmembrane region" description="Helical" evidence="1">
    <location>
        <begin position="152"/>
        <end position="172"/>
    </location>
</feature>
<feature type="transmembrane region" description="Helical" evidence="1">
    <location>
        <begin position="68"/>
        <end position="84"/>
    </location>
</feature>
<organism evidence="2 3">
    <name type="scientific">Candidatus Thermoflexus japonica</name>
    <dbReference type="NCBI Taxonomy" id="2035417"/>
    <lineage>
        <taxon>Bacteria</taxon>
        <taxon>Bacillati</taxon>
        <taxon>Chloroflexota</taxon>
        <taxon>Thermoflexia</taxon>
        <taxon>Thermoflexales</taxon>
        <taxon>Thermoflexaceae</taxon>
        <taxon>Thermoflexus</taxon>
    </lineage>
</organism>
<keyword evidence="1" id="KW-0812">Transmembrane</keyword>